<keyword evidence="1" id="KW-0175">Coiled coil</keyword>
<protein>
    <submittedName>
        <fullName evidence="3">Uncharacterized protein</fullName>
    </submittedName>
</protein>
<accession>A0A9P4MQU9</accession>
<dbReference type="OrthoDB" id="5427204at2759"/>
<feature type="region of interest" description="Disordered" evidence="2">
    <location>
        <begin position="283"/>
        <end position="308"/>
    </location>
</feature>
<evidence type="ECO:0000256" key="2">
    <source>
        <dbReference type="SAM" id="MobiDB-lite"/>
    </source>
</evidence>
<evidence type="ECO:0000313" key="3">
    <source>
        <dbReference type="EMBL" id="KAF2155951.1"/>
    </source>
</evidence>
<dbReference type="Proteomes" id="UP000799439">
    <property type="component" value="Unassembled WGS sequence"/>
</dbReference>
<name>A0A9P4MQU9_9PEZI</name>
<dbReference type="AlphaFoldDB" id="A0A9P4MQU9"/>
<gene>
    <name evidence="3" type="ORF">K461DRAFT_265413</name>
</gene>
<feature type="compositionally biased region" description="Polar residues" evidence="2">
    <location>
        <begin position="209"/>
        <end position="224"/>
    </location>
</feature>
<feature type="region of interest" description="Disordered" evidence="2">
    <location>
        <begin position="209"/>
        <end position="270"/>
    </location>
</feature>
<evidence type="ECO:0000313" key="4">
    <source>
        <dbReference type="Proteomes" id="UP000799439"/>
    </source>
</evidence>
<organism evidence="3 4">
    <name type="scientific">Myriangium duriaei CBS 260.36</name>
    <dbReference type="NCBI Taxonomy" id="1168546"/>
    <lineage>
        <taxon>Eukaryota</taxon>
        <taxon>Fungi</taxon>
        <taxon>Dikarya</taxon>
        <taxon>Ascomycota</taxon>
        <taxon>Pezizomycotina</taxon>
        <taxon>Dothideomycetes</taxon>
        <taxon>Dothideomycetidae</taxon>
        <taxon>Myriangiales</taxon>
        <taxon>Myriangiaceae</taxon>
        <taxon>Myriangium</taxon>
    </lineage>
</organism>
<feature type="coiled-coil region" evidence="1">
    <location>
        <begin position="395"/>
        <end position="457"/>
    </location>
</feature>
<feature type="region of interest" description="Disordered" evidence="2">
    <location>
        <begin position="321"/>
        <end position="373"/>
    </location>
</feature>
<evidence type="ECO:0000256" key="1">
    <source>
        <dbReference type="SAM" id="Coils"/>
    </source>
</evidence>
<feature type="compositionally biased region" description="Polar residues" evidence="2">
    <location>
        <begin position="242"/>
        <end position="251"/>
    </location>
</feature>
<keyword evidence="4" id="KW-1185">Reference proteome</keyword>
<reference evidence="3" key="1">
    <citation type="journal article" date="2020" name="Stud. Mycol.">
        <title>101 Dothideomycetes genomes: a test case for predicting lifestyles and emergence of pathogens.</title>
        <authorList>
            <person name="Haridas S."/>
            <person name="Albert R."/>
            <person name="Binder M."/>
            <person name="Bloem J."/>
            <person name="Labutti K."/>
            <person name="Salamov A."/>
            <person name="Andreopoulos B."/>
            <person name="Baker S."/>
            <person name="Barry K."/>
            <person name="Bills G."/>
            <person name="Bluhm B."/>
            <person name="Cannon C."/>
            <person name="Castanera R."/>
            <person name="Culley D."/>
            <person name="Daum C."/>
            <person name="Ezra D."/>
            <person name="Gonzalez J."/>
            <person name="Henrissat B."/>
            <person name="Kuo A."/>
            <person name="Liang C."/>
            <person name="Lipzen A."/>
            <person name="Lutzoni F."/>
            <person name="Magnuson J."/>
            <person name="Mondo S."/>
            <person name="Nolan M."/>
            <person name="Ohm R."/>
            <person name="Pangilinan J."/>
            <person name="Park H.-J."/>
            <person name="Ramirez L."/>
            <person name="Alfaro M."/>
            <person name="Sun H."/>
            <person name="Tritt A."/>
            <person name="Yoshinaga Y."/>
            <person name="Zwiers L.-H."/>
            <person name="Turgeon B."/>
            <person name="Goodwin S."/>
            <person name="Spatafora J."/>
            <person name="Crous P."/>
            <person name="Grigoriev I."/>
        </authorList>
    </citation>
    <scope>NUCLEOTIDE SEQUENCE</scope>
    <source>
        <strain evidence="3">CBS 260.36</strain>
    </source>
</reference>
<sequence>MGESALHASSLLVGVAAPTEQRHLEFERRLSAPQNITRHDLSYATPCPTFKSLHDNGSGPRLAQDEVHDAGARLDMTESCSTNRRHTHALTYVQSELSLTRPQVDRPVPPIFSLPPLASIHGKPAGEQPDHVGKHGACRHCETFGNLVGELSEVTALLLHDIGHLAEDPDYPLSGLSTMSDSGNPQVHVSNFYRSLHGLRTLRHTMSSVLRRNSGPAASSNYSSPEERRDCGESLIAHPKQFNHSYPMNSETPRKRLKYDSPGPQASGAYIEGEGEWRLGEPISLAPETGKITSSRSPRTRQDHYAFSSPTSDLACRFIRSPPSVSTHDERTIPPSNPASTSQPPFMLQHEEYSGTSNPPLSSASAPSLSYSSSSAESTHYAHLQRQITLKTLSLQTLQSEYSSLLQKLHRERLRSQAIERKSSVAESEVNTLSTQNEDLAEQTKSLTTQVEECESKIGSMRADFSRDKAQWINILANDTKLMGLFSADKRGWTEEKARLQASISKLERLVATPARSASQDSTTSSHALVGASSDEIRALQSRLAESSETISTLRAALADSKQSNKTLGTHARALMEAIGVADERTTRALSQAS</sequence>
<feature type="compositionally biased region" description="Low complexity" evidence="2">
    <location>
        <begin position="357"/>
        <end position="373"/>
    </location>
</feature>
<dbReference type="EMBL" id="ML996082">
    <property type="protein sequence ID" value="KAF2155951.1"/>
    <property type="molecule type" value="Genomic_DNA"/>
</dbReference>
<comment type="caution">
    <text evidence="3">The sequence shown here is derived from an EMBL/GenBank/DDBJ whole genome shotgun (WGS) entry which is preliminary data.</text>
</comment>
<proteinExistence type="predicted"/>